<gene>
    <name evidence="2" type="ORF">IZ6_24600</name>
</gene>
<sequence length="93" mass="10375">MLQIFRPRSVDTILRPITKIVDQLDKLENDELSRAERDKAGAKRLRDAADAKAKSLRDRAELKNNRASGRIDEASKAAKTAQGLRKQYGIGNA</sequence>
<evidence type="ECO:0000313" key="3">
    <source>
        <dbReference type="Proteomes" id="UP000515317"/>
    </source>
</evidence>
<keyword evidence="3" id="KW-1185">Reference proteome</keyword>
<dbReference type="AlphaFoldDB" id="A0A6S6QVX4"/>
<dbReference type="KEGG" id="tso:IZ6_24600"/>
<accession>A0A6S6QVX4</accession>
<organism evidence="2 3">
    <name type="scientific">Terrihabitans soli</name>
    <dbReference type="NCBI Taxonomy" id="708113"/>
    <lineage>
        <taxon>Bacteria</taxon>
        <taxon>Pseudomonadati</taxon>
        <taxon>Pseudomonadota</taxon>
        <taxon>Alphaproteobacteria</taxon>
        <taxon>Hyphomicrobiales</taxon>
        <taxon>Terrihabitans</taxon>
    </lineage>
</organism>
<feature type="region of interest" description="Disordered" evidence="1">
    <location>
        <begin position="73"/>
        <end position="93"/>
    </location>
</feature>
<feature type="region of interest" description="Disordered" evidence="1">
    <location>
        <begin position="36"/>
        <end position="59"/>
    </location>
</feature>
<evidence type="ECO:0000313" key="2">
    <source>
        <dbReference type="EMBL" id="BCJ91725.1"/>
    </source>
</evidence>
<name>A0A6S6QVX4_9HYPH</name>
<proteinExistence type="predicted"/>
<dbReference type="Proteomes" id="UP000515317">
    <property type="component" value="Chromosome"/>
</dbReference>
<dbReference type="RefSeq" id="WP_222875350.1">
    <property type="nucleotide sequence ID" value="NZ_AP023361.1"/>
</dbReference>
<evidence type="ECO:0000256" key="1">
    <source>
        <dbReference type="SAM" id="MobiDB-lite"/>
    </source>
</evidence>
<reference evidence="2 3" key="1">
    <citation type="submission" date="2020-08" db="EMBL/GenBank/DDBJ databases">
        <title>Genome sequence of Rhizobiales bacterium strain IZ6.</title>
        <authorList>
            <person name="Nakai R."/>
            <person name="Naganuma T."/>
        </authorList>
    </citation>
    <scope>NUCLEOTIDE SEQUENCE [LARGE SCALE GENOMIC DNA]</scope>
    <source>
        <strain evidence="2 3">IZ6</strain>
    </source>
</reference>
<protein>
    <submittedName>
        <fullName evidence="2">Uncharacterized protein</fullName>
    </submittedName>
</protein>
<dbReference type="EMBL" id="AP023361">
    <property type="protein sequence ID" value="BCJ91725.1"/>
    <property type="molecule type" value="Genomic_DNA"/>
</dbReference>